<dbReference type="Proteomes" id="UP000321922">
    <property type="component" value="Unassembled WGS sequence"/>
</dbReference>
<dbReference type="InterPro" id="IPR009510">
    <property type="entry name" value="T3SS_K"/>
</dbReference>
<dbReference type="Pfam" id="PF06578">
    <property type="entry name" value="YscK"/>
    <property type="match status" value="1"/>
</dbReference>
<dbReference type="AlphaFoldDB" id="A0A511QE33"/>
<name>A0A511QE33_9VIBR</name>
<accession>A0A511QE33</accession>
<comment type="caution">
    <text evidence="1">The sequence shown here is derived from an EMBL/GenBank/DDBJ whole genome shotgun (WGS) entry which is preliminary data.</text>
</comment>
<reference evidence="1 2" key="1">
    <citation type="submission" date="2019-07" db="EMBL/GenBank/DDBJ databases">
        <title>Whole genome shotgun sequence of Vibrio sagamiensis NBRC 104589.</title>
        <authorList>
            <person name="Hosoyama A."/>
            <person name="Uohara A."/>
            <person name="Ohji S."/>
            <person name="Ichikawa N."/>
        </authorList>
    </citation>
    <scope>NUCLEOTIDE SEQUENCE [LARGE SCALE GENOMIC DNA]</scope>
    <source>
        <strain evidence="1 2">NBRC 104589</strain>
    </source>
</reference>
<evidence type="ECO:0000313" key="2">
    <source>
        <dbReference type="Proteomes" id="UP000321922"/>
    </source>
</evidence>
<proteinExistence type="predicted"/>
<gene>
    <name evidence="1" type="ORF">VSA01S_15490</name>
</gene>
<dbReference type="EMBL" id="BJXJ01000012">
    <property type="protein sequence ID" value="GEM75437.1"/>
    <property type="molecule type" value="Genomic_DNA"/>
</dbReference>
<organism evidence="1 2">
    <name type="scientific">Vibrio sagamiensis NBRC 104589</name>
    <dbReference type="NCBI Taxonomy" id="1219064"/>
    <lineage>
        <taxon>Bacteria</taxon>
        <taxon>Pseudomonadati</taxon>
        <taxon>Pseudomonadota</taxon>
        <taxon>Gammaproteobacteria</taxon>
        <taxon>Vibrionales</taxon>
        <taxon>Vibrionaceae</taxon>
        <taxon>Vibrio</taxon>
    </lineage>
</organism>
<keyword evidence="2" id="KW-1185">Reference proteome</keyword>
<protein>
    <submittedName>
        <fullName evidence="1">Type III secretion protein</fullName>
    </submittedName>
</protein>
<evidence type="ECO:0000313" key="1">
    <source>
        <dbReference type="EMBL" id="GEM75437.1"/>
    </source>
</evidence>
<sequence>MADENKSNAQRLHQFNFCPAQYMHCSWLLESEPWLINLFDWRNNALVNQWCLENWSLSVVAENHFHQPYTSLVFLPCIELNKLLLTLGGVMYSQAMRQVVLKQPRKCLNNVFGIEEVKFLTQQGPMLIAQWPDGWQVPLPEILEERSLTADATFMGYQWFKALLSTLPSSLLLRFQLKLDIELINREGNADWLSKEHHDLAYRLIKKIAKQVIPQCFHLLK</sequence>